<evidence type="ECO:0000256" key="1">
    <source>
        <dbReference type="SAM" id="Coils"/>
    </source>
</evidence>
<gene>
    <name evidence="2" type="ORF">E7272_07790</name>
</gene>
<organism evidence="2 3">
    <name type="scientific">Pseudobutyrivibrio ruminis</name>
    <dbReference type="NCBI Taxonomy" id="46206"/>
    <lineage>
        <taxon>Bacteria</taxon>
        <taxon>Bacillati</taxon>
        <taxon>Bacillota</taxon>
        <taxon>Clostridia</taxon>
        <taxon>Lachnospirales</taxon>
        <taxon>Lachnospiraceae</taxon>
        <taxon>Pseudobutyrivibrio</taxon>
    </lineage>
</organism>
<dbReference type="Proteomes" id="UP000766246">
    <property type="component" value="Unassembled WGS sequence"/>
</dbReference>
<name>A0A927UCT4_9FIRM</name>
<feature type="coiled-coil region" evidence="1">
    <location>
        <begin position="74"/>
        <end position="101"/>
    </location>
</feature>
<protein>
    <submittedName>
        <fullName evidence="2">Uncharacterized protein</fullName>
    </submittedName>
</protein>
<evidence type="ECO:0000313" key="2">
    <source>
        <dbReference type="EMBL" id="MBE5919733.1"/>
    </source>
</evidence>
<keyword evidence="1" id="KW-0175">Coiled coil</keyword>
<dbReference type="EMBL" id="SVER01000017">
    <property type="protein sequence ID" value="MBE5919733.1"/>
    <property type="molecule type" value="Genomic_DNA"/>
</dbReference>
<evidence type="ECO:0000313" key="3">
    <source>
        <dbReference type="Proteomes" id="UP000766246"/>
    </source>
</evidence>
<comment type="caution">
    <text evidence="2">The sequence shown here is derived from an EMBL/GenBank/DDBJ whole genome shotgun (WGS) entry which is preliminary data.</text>
</comment>
<proteinExistence type="predicted"/>
<accession>A0A927UCT4</accession>
<dbReference type="AlphaFoldDB" id="A0A927UCT4"/>
<sequence length="132" mass="15161">MKRITLKIEPGQNKNDLAILFLDRIGHRKSKYIVSCICQMLQTNGILNPEDLEQLSNEQILQLKFNESSSSAASNEITMQLELLREEVRQLSEKYDQVETRKPKDEITAIKEVEPEVSRQTISNLMGNITLD</sequence>
<reference evidence="2" key="1">
    <citation type="submission" date="2019-04" db="EMBL/GenBank/DDBJ databases">
        <title>Evolution of Biomass-Degrading Anaerobic Consortia Revealed by Metagenomics.</title>
        <authorList>
            <person name="Peng X."/>
        </authorList>
    </citation>
    <scope>NUCLEOTIDE SEQUENCE</scope>
    <source>
        <strain evidence="2">SIG311</strain>
    </source>
</reference>